<feature type="transmembrane region" description="Helical" evidence="4">
    <location>
        <begin position="123"/>
        <end position="147"/>
    </location>
</feature>
<keyword evidence="4" id="KW-0812">Transmembrane</keyword>
<dbReference type="HOGENOM" id="CLU_001265_1_1_1"/>
<feature type="transmembrane region" description="Helical" evidence="4">
    <location>
        <begin position="100"/>
        <end position="117"/>
    </location>
</feature>
<protein>
    <recommendedName>
        <fullName evidence="7">Major facilitator superfamily (MFS) profile domain-containing protein</fullName>
    </recommendedName>
</protein>
<dbReference type="Pfam" id="PF07690">
    <property type="entry name" value="MFS_1"/>
    <property type="match status" value="1"/>
</dbReference>
<feature type="transmembrane region" description="Helical" evidence="4">
    <location>
        <begin position="190"/>
        <end position="212"/>
    </location>
</feature>
<feature type="region of interest" description="Disordered" evidence="3">
    <location>
        <begin position="1"/>
        <end position="25"/>
    </location>
</feature>
<dbReference type="GO" id="GO:0016020">
    <property type="term" value="C:membrane"/>
    <property type="evidence" value="ECO:0007669"/>
    <property type="project" value="UniProtKB-SubCell"/>
</dbReference>
<evidence type="ECO:0000256" key="3">
    <source>
        <dbReference type="SAM" id="MobiDB-lite"/>
    </source>
</evidence>
<dbReference type="Gene3D" id="1.20.1250.20">
    <property type="entry name" value="MFS general substrate transporter like domains"/>
    <property type="match status" value="1"/>
</dbReference>
<dbReference type="InterPro" id="IPR036259">
    <property type="entry name" value="MFS_trans_sf"/>
</dbReference>
<dbReference type="OrthoDB" id="6499973at2759"/>
<reference evidence="6" key="1">
    <citation type="journal article" date="2014" name="BMC Genomics">
        <title>Genome characteristics reveal the impact of lichenization on lichen-forming fungus Endocarpon pusillum Hedwig (Verrucariales, Ascomycota).</title>
        <authorList>
            <person name="Wang Y.-Y."/>
            <person name="Liu B."/>
            <person name="Zhang X.-Y."/>
            <person name="Zhou Q.-M."/>
            <person name="Zhang T."/>
            <person name="Li H."/>
            <person name="Yu Y.-F."/>
            <person name="Zhang X.-L."/>
            <person name="Hao X.-Y."/>
            <person name="Wang M."/>
            <person name="Wang L."/>
            <person name="Wei J.-C."/>
        </authorList>
    </citation>
    <scope>NUCLEOTIDE SEQUENCE [LARGE SCALE GENOMIC DNA]</scope>
    <source>
        <strain evidence="6">Z07020 / HMAS-L-300199</strain>
    </source>
</reference>
<comment type="similarity">
    <text evidence="2">Belongs to the major facilitator superfamily. Monocarboxylate porter (TC 2.A.1.13) family.</text>
</comment>
<dbReference type="InterPro" id="IPR050327">
    <property type="entry name" value="Proton-linked_MCT"/>
</dbReference>
<feature type="transmembrane region" description="Helical" evidence="4">
    <location>
        <begin position="33"/>
        <end position="60"/>
    </location>
</feature>
<sequence>MAKAAQGSASLDPREIENEATSRQPEFTPRSTMLILGASVSLFCTLGFMNAFGVFLAYYHQHSLSHRSVFDISRIGSLGIFVLTLGAPVAGVLVDKTGPLILLAGGSTGLLCGIFATSLCTEYYQFFLAQGLLLGFSMSFLFTPALATVSRYFVRHRSLALGISVSGSSIGGIIWLIMLDRLLNNNGVSFGWTMRIVGFTMLPLLFIACLTVRSPSRTSQLDDDIAGGLHGSKGHQTDLSIAKSFTFLLMCAGMAIASLGVFAPLFYITSSQPAWAIMSLQTACAAQLSTPATRGTALGLVILAISLTDLFATPMSGELITSG</sequence>
<dbReference type="RefSeq" id="XP_007800282.1">
    <property type="nucleotide sequence ID" value="XM_007802091.1"/>
</dbReference>
<evidence type="ECO:0000256" key="4">
    <source>
        <dbReference type="SAM" id="Phobius"/>
    </source>
</evidence>
<dbReference type="eggNOG" id="KOG2504">
    <property type="taxonomic scope" value="Eukaryota"/>
</dbReference>
<feature type="transmembrane region" description="Helical" evidence="4">
    <location>
        <begin position="72"/>
        <end position="93"/>
    </location>
</feature>
<dbReference type="GeneID" id="19242981"/>
<keyword evidence="4" id="KW-0472">Membrane</keyword>
<dbReference type="GO" id="GO:0022857">
    <property type="term" value="F:transmembrane transporter activity"/>
    <property type="evidence" value="ECO:0007669"/>
    <property type="project" value="InterPro"/>
</dbReference>
<dbReference type="InterPro" id="IPR011701">
    <property type="entry name" value="MFS"/>
</dbReference>
<evidence type="ECO:0000313" key="6">
    <source>
        <dbReference type="Proteomes" id="UP000019373"/>
    </source>
</evidence>
<comment type="subcellular location">
    <subcellularLocation>
        <location evidence="1">Membrane</location>
        <topology evidence="1">Multi-pass membrane protein</topology>
    </subcellularLocation>
</comment>
<feature type="transmembrane region" description="Helical" evidence="4">
    <location>
        <begin position="245"/>
        <end position="268"/>
    </location>
</feature>
<dbReference type="AlphaFoldDB" id="U1G9C0"/>
<evidence type="ECO:0000256" key="1">
    <source>
        <dbReference type="ARBA" id="ARBA00004141"/>
    </source>
</evidence>
<dbReference type="Proteomes" id="UP000019373">
    <property type="component" value="Unassembled WGS sequence"/>
</dbReference>
<accession>U1G9C0</accession>
<keyword evidence="6" id="KW-1185">Reference proteome</keyword>
<dbReference type="PANTHER" id="PTHR11360:SF250">
    <property type="entry name" value="MFS-TYPE TRANSPORTER AFUA_1G00970"/>
    <property type="match status" value="1"/>
</dbReference>
<proteinExistence type="inferred from homology"/>
<gene>
    <name evidence="5" type="ORF">EPUS_08130</name>
</gene>
<feature type="transmembrane region" description="Helical" evidence="4">
    <location>
        <begin position="159"/>
        <end position="178"/>
    </location>
</feature>
<evidence type="ECO:0008006" key="7">
    <source>
        <dbReference type="Google" id="ProtNLM"/>
    </source>
</evidence>
<evidence type="ECO:0000256" key="2">
    <source>
        <dbReference type="ARBA" id="ARBA00006727"/>
    </source>
</evidence>
<keyword evidence="4" id="KW-1133">Transmembrane helix</keyword>
<dbReference type="PANTHER" id="PTHR11360">
    <property type="entry name" value="MONOCARBOXYLATE TRANSPORTER"/>
    <property type="match status" value="1"/>
</dbReference>
<name>U1G9C0_ENDPU</name>
<evidence type="ECO:0000313" key="5">
    <source>
        <dbReference type="EMBL" id="ERF74082.1"/>
    </source>
</evidence>
<dbReference type="EMBL" id="KE720898">
    <property type="protein sequence ID" value="ERF74082.1"/>
    <property type="molecule type" value="Genomic_DNA"/>
</dbReference>
<organism evidence="5 6">
    <name type="scientific">Endocarpon pusillum (strain Z07020 / HMAS-L-300199)</name>
    <name type="common">Lichen-forming fungus</name>
    <dbReference type="NCBI Taxonomy" id="1263415"/>
    <lineage>
        <taxon>Eukaryota</taxon>
        <taxon>Fungi</taxon>
        <taxon>Dikarya</taxon>
        <taxon>Ascomycota</taxon>
        <taxon>Pezizomycotina</taxon>
        <taxon>Eurotiomycetes</taxon>
        <taxon>Chaetothyriomycetidae</taxon>
        <taxon>Verrucariales</taxon>
        <taxon>Verrucariaceae</taxon>
        <taxon>Endocarpon</taxon>
    </lineage>
</organism>
<dbReference type="SUPFAM" id="SSF103473">
    <property type="entry name" value="MFS general substrate transporter"/>
    <property type="match status" value="1"/>
</dbReference>
<dbReference type="OMA" id="VFPFIHL"/>